<protein>
    <submittedName>
        <fullName evidence="2">Uncharacterized protein</fullName>
    </submittedName>
</protein>
<keyword evidence="3" id="KW-1185">Reference proteome</keyword>
<evidence type="ECO:0000256" key="1">
    <source>
        <dbReference type="SAM" id="Phobius"/>
    </source>
</evidence>
<keyword evidence="1" id="KW-0812">Transmembrane</keyword>
<evidence type="ECO:0000313" key="3">
    <source>
        <dbReference type="Proteomes" id="UP000305233"/>
    </source>
</evidence>
<evidence type="ECO:0000313" key="2">
    <source>
        <dbReference type="EMBL" id="THJ67391.1"/>
    </source>
</evidence>
<name>A0A4S5E721_9MICC</name>
<organism evidence="2 3">
    <name type="scientific">Arthrobacter echini</name>
    <dbReference type="NCBI Taxonomy" id="1529066"/>
    <lineage>
        <taxon>Bacteria</taxon>
        <taxon>Bacillati</taxon>
        <taxon>Actinomycetota</taxon>
        <taxon>Actinomycetes</taxon>
        <taxon>Micrococcales</taxon>
        <taxon>Micrococcaceae</taxon>
        <taxon>Arthrobacter</taxon>
    </lineage>
</organism>
<feature type="transmembrane region" description="Helical" evidence="1">
    <location>
        <begin position="6"/>
        <end position="24"/>
    </location>
</feature>
<dbReference type="EMBL" id="SSWH01000003">
    <property type="protein sequence ID" value="THJ67391.1"/>
    <property type="molecule type" value="Genomic_DNA"/>
</dbReference>
<dbReference type="Proteomes" id="UP000305233">
    <property type="component" value="Unassembled WGS sequence"/>
</dbReference>
<proteinExistence type="predicted"/>
<keyword evidence="1" id="KW-1133">Transmembrane helix</keyword>
<accession>A0A4S5E721</accession>
<dbReference type="RefSeq" id="WP_136453328.1">
    <property type="nucleotide sequence ID" value="NZ_SSWH01000003.1"/>
</dbReference>
<keyword evidence="1" id="KW-0472">Membrane</keyword>
<dbReference type="AlphaFoldDB" id="A0A4S5E721"/>
<gene>
    <name evidence="2" type="ORF">E8P82_04600</name>
</gene>
<comment type="caution">
    <text evidence="2">The sequence shown here is derived from an EMBL/GenBank/DDBJ whole genome shotgun (WGS) entry which is preliminary data.</text>
</comment>
<sequence length="143" mass="16099">MELRGILLGGLIAGVAGLIGHLLTRNTEHRQWLRGQRQEKYSEFISIYHARSEVLIQYQARGVLPEDFSAKWQSYDGAGLLLVAPEAVALPVLKTVNALERAQNILLKSGPEEDFRSRMRTVNEHYRAALMGMRVDLQEKQAG</sequence>
<reference evidence="2 3" key="1">
    <citation type="submission" date="2019-04" db="EMBL/GenBank/DDBJ databases">
        <authorList>
            <person name="Liu Q."/>
            <person name="Xin Y.-H."/>
        </authorList>
    </citation>
    <scope>NUCLEOTIDE SEQUENCE [LARGE SCALE GENOMIC DNA]</scope>
    <source>
        <strain evidence="2 3">AM23</strain>
    </source>
</reference>